<reference evidence="12 13" key="1">
    <citation type="submission" date="2016-09" db="EMBL/GenBank/DDBJ databases">
        <title>Aspergillus awamori IFM 58123T.</title>
        <authorList>
            <person name="Kusuya Y."/>
            <person name="Shimizu M."/>
            <person name="Takahashi H."/>
            <person name="Yaguchi T."/>
        </authorList>
    </citation>
    <scope>NUCLEOTIDE SEQUENCE [LARGE SCALE GENOMIC DNA]</scope>
    <source>
        <strain evidence="12 13">IFM 58123</strain>
    </source>
</reference>
<dbReference type="GO" id="GO:0030619">
    <property type="term" value="F:U1 snRNA binding"/>
    <property type="evidence" value="ECO:0007669"/>
    <property type="project" value="UniProtKB-UniRule"/>
</dbReference>
<keyword evidence="4 9" id="KW-0862">Zinc</keyword>
<dbReference type="InterPro" id="IPR017340">
    <property type="entry name" value="U1_snRNP-C"/>
</dbReference>
<dbReference type="GO" id="GO:0071004">
    <property type="term" value="C:U2-type prespliceosome"/>
    <property type="evidence" value="ECO:0007669"/>
    <property type="project" value="UniProtKB-UniRule"/>
</dbReference>
<comment type="similarity">
    <text evidence="9">Belongs to the U1 small nuclear ribonucleoprotein C family.</text>
</comment>
<evidence type="ECO:0000256" key="4">
    <source>
        <dbReference type="ARBA" id="ARBA00022833"/>
    </source>
</evidence>
<feature type="compositionally biased region" description="Pro residues" evidence="10">
    <location>
        <begin position="279"/>
        <end position="315"/>
    </location>
</feature>
<evidence type="ECO:0000259" key="11">
    <source>
        <dbReference type="PROSITE" id="PS50171"/>
    </source>
</evidence>
<dbReference type="GO" id="GO:0003729">
    <property type="term" value="F:mRNA binding"/>
    <property type="evidence" value="ECO:0007669"/>
    <property type="project" value="UniProtKB-UniRule"/>
</dbReference>
<feature type="domain" description="Matrin-type" evidence="11">
    <location>
        <begin position="196"/>
        <end position="228"/>
    </location>
</feature>
<evidence type="ECO:0000313" key="12">
    <source>
        <dbReference type="EMBL" id="GCB26405.1"/>
    </source>
</evidence>
<comment type="caution">
    <text evidence="12">The sequence shown here is derived from an EMBL/GenBank/DDBJ whole genome shotgun (WGS) entry which is preliminary data.</text>
</comment>
<dbReference type="PANTHER" id="PTHR31148">
    <property type="entry name" value="U1 SMALL NUCLEAR RIBONUCLEOPROTEIN C"/>
    <property type="match status" value="1"/>
</dbReference>
<proteinExistence type="inferred from homology"/>
<dbReference type="InterPro" id="IPR036236">
    <property type="entry name" value="Znf_C2H2_sf"/>
</dbReference>
<dbReference type="GO" id="GO:0008270">
    <property type="term" value="F:zinc ion binding"/>
    <property type="evidence" value="ECO:0007669"/>
    <property type="project" value="UniProtKB-UniRule"/>
</dbReference>
<feature type="compositionally biased region" description="Pro residues" evidence="10">
    <location>
        <begin position="393"/>
        <end position="413"/>
    </location>
</feature>
<evidence type="ECO:0000256" key="1">
    <source>
        <dbReference type="ARBA" id="ARBA00004123"/>
    </source>
</evidence>
<keyword evidence="13" id="KW-1185">Reference proteome</keyword>
<dbReference type="Proteomes" id="UP000286921">
    <property type="component" value="Unassembled WGS sequence"/>
</dbReference>
<sequence length="413" mass="43638">MERPLSSGRDEGPPLTEPKYAILPSTDLALVGKYPPEIYKGIHKLKETIKSTFDTLEEHDIDQYLSLGCVSGQDFQHLVENRQQLCYSVRFTYFPDIKTLIVKIAIPRQNAARMAFRREITSQLRIMSLGIEERPALWPSLHISPAGSMKEADDRPPQALPHPPTDLSIAHAIPSTLLSSHYLRSHIPTDRCIQSNIGDYCDVYLTHDSMSVRKAHNAGRNHLRNVLEYYQQIGQEKAQSVIDSITSSYAAEGQAVPNPAMAPPGAYPPPFGFPGRPGQLPPPPFGMPPLGAPGAPGMPPPPGARGLPFPPPFPGPAGAAPPAGLPPLPNMPPGAQGFPPPPGGFPPNFPTPPPGAAAAGFPPIPPPGQAPAGYSPSPTPGIAGPPGQDGGYAPPPGMGAGLPGPPPGLGDKR</sequence>
<dbReference type="Gene3D" id="3.30.160.60">
    <property type="entry name" value="Classic Zinc Finger"/>
    <property type="match status" value="1"/>
</dbReference>
<dbReference type="STRING" id="105351.A0A401L4H0"/>
<dbReference type="GO" id="GO:0000387">
    <property type="term" value="P:spliceosomal snRNP assembly"/>
    <property type="evidence" value="ECO:0007669"/>
    <property type="project" value="UniProtKB-UniRule"/>
</dbReference>
<evidence type="ECO:0000256" key="5">
    <source>
        <dbReference type="ARBA" id="ARBA00022884"/>
    </source>
</evidence>
<dbReference type="InterPro" id="IPR000690">
    <property type="entry name" value="Matrin/U1-C_Znf_C2H2"/>
</dbReference>
<dbReference type="InterPro" id="IPR013085">
    <property type="entry name" value="U1-CZ_Znf_C2H2"/>
</dbReference>
<evidence type="ECO:0000256" key="3">
    <source>
        <dbReference type="ARBA" id="ARBA00022771"/>
    </source>
</evidence>
<comment type="subunit">
    <text evidence="9">U1 snRNP is composed of the 7 core Sm proteins B/B', D1, D2, D3, E, F and G that assemble in a heptameric protein ring on the Sm site of the small nuclear RNA to form the core snRNP, and at least 3 U1 snRNP-specific proteins U1-70K, U1-A and U1-C. U1-C interacts with U1 snRNA and the 5' splice-site region of the pre-mRNA.</text>
</comment>
<keyword evidence="2 9" id="KW-0479">Metal-binding</keyword>
<evidence type="ECO:0000256" key="6">
    <source>
        <dbReference type="ARBA" id="ARBA00023242"/>
    </source>
</evidence>
<dbReference type="GO" id="GO:0005685">
    <property type="term" value="C:U1 snRNP"/>
    <property type="evidence" value="ECO:0007669"/>
    <property type="project" value="UniProtKB-UniRule"/>
</dbReference>
<evidence type="ECO:0000313" key="13">
    <source>
        <dbReference type="Proteomes" id="UP000286921"/>
    </source>
</evidence>
<dbReference type="Pfam" id="PF06220">
    <property type="entry name" value="zf-U1"/>
    <property type="match status" value="1"/>
</dbReference>
<keyword evidence="6 9" id="KW-0539">Nucleus</keyword>
<dbReference type="GO" id="GO:0000243">
    <property type="term" value="C:commitment complex"/>
    <property type="evidence" value="ECO:0007669"/>
    <property type="project" value="UniProtKB-UniRule"/>
</dbReference>
<feature type="compositionally biased region" description="Pro residues" evidence="10">
    <location>
        <begin position="260"/>
        <end position="272"/>
    </location>
</feature>
<evidence type="ECO:0000256" key="10">
    <source>
        <dbReference type="SAM" id="MobiDB-lite"/>
    </source>
</evidence>
<evidence type="ECO:0000256" key="8">
    <source>
        <dbReference type="ARBA" id="ARBA00046357"/>
    </source>
</evidence>
<comment type="function">
    <text evidence="9">Component of the spliceosomal U1 snRNP, which is essential for recognition of the pre-mRNA 5' splice-site and the subsequent assembly of the spliceosome. U1-C is directly involved in initial 5' splice-site recognition for both constitutive and regulated alternative splicing. The interaction with the 5' splice-site seems to precede base-pairing between the pre-mRNA and the U1 snRNA. Stimulates commitment or early (E) complex formation by stabilizing the base pairing of the 5' end of the U1 snRNA and the 5' splice-site region.</text>
</comment>
<keyword evidence="3 9" id="KW-0863">Zinc-finger</keyword>
<dbReference type="FunFam" id="3.30.160.60:FF:000059">
    <property type="entry name" value="U1 small nuclear ribonucleoprotein C"/>
    <property type="match status" value="1"/>
</dbReference>
<accession>A0A401L4H0</accession>
<dbReference type="GO" id="GO:0000395">
    <property type="term" value="P:mRNA 5'-splice site recognition"/>
    <property type="evidence" value="ECO:0007669"/>
    <property type="project" value="UniProtKB-UniRule"/>
</dbReference>
<keyword evidence="7 9" id="KW-0687">Ribonucleoprotein</keyword>
<dbReference type="PROSITE" id="PS50171">
    <property type="entry name" value="ZF_MATRIN"/>
    <property type="match status" value="1"/>
</dbReference>
<dbReference type="PANTHER" id="PTHR31148:SF1">
    <property type="entry name" value="U1 SMALL NUCLEAR RIBONUCLEOPROTEIN C"/>
    <property type="match status" value="1"/>
</dbReference>
<protein>
    <recommendedName>
        <fullName evidence="9">U1 small nuclear ribonucleoprotein C</fullName>
        <shortName evidence="9">U1 snRNP C</shortName>
        <shortName evidence="9">U1-C</shortName>
        <shortName evidence="9">U1C</shortName>
    </recommendedName>
</protein>
<feature type="region of interest" description="Disordered" evidence="10">
    <location>
        <begin position="260"/>
        <end position="413"/>
    </location>
</feature>
<comment type="subunit">
    <text evidence="8">Component of the U1 snRNP. The U1 snRNP is composed of the U1 snRNA and the 7 core Sm proteins SNRPB, SNRPD1, SNRPD2, SNRPD3, SNRPE, SNRPF and SNRPG that assemble in a heptameric protein ring on the Sm site of the small nuclear RNA to form the core snRNP, and at least 3 U1 snRNP-specific proteins SNRNP70/U1-70K, SNRPA/U1-A and SNRPC/U1-C. SNRPC/U1-C interacts with U1 snRNA and the 5' splice-site region of the pre-mRNA. Interacts (via N-terminus) with TIA1 (via C-terminus); thereby promoting spliceosomal U1 snRNP recruitment to 5' splice sites.</text>
</comment>
<dbReference type="EMBL" id="BDHI01000028">
    <property type="protein sequence ID" value="GCB26405.1"/>
    <property type="molecule type" value="Genomic_DNA"/>
</dbReference>
<dbReference type="GO" id="GO:0030627">
    <property type="term" value="F:pre-mRNA 5'-splice site binding"/>
    <property type="evidence" value="ECO:0007669"/>
    <property type="project" value="InterPro"/>
</dbReference>
<evidence type="ECO:0000256" key="2">
    <source>
        <dbReference type="ARBA" id="ARBA00022723"/>
    </source>
</evidence>
<name>A0A401L4H0_ASPAW</name>
<organism evidence="12 13">
    <name type="scientific">Aspergillus awamori</name>
    <name type="common">Black koji mold</name>
    <dbReference type="NCBI Taxonomy" id="105351"/>
    <lineage>
        <taxon>Eukaryota</taxon>
        <taxon>Fungi</taxon>
        <taxon>Dikarya</taxon>
        <taxon>Ascomycota</taxon>
        <taxon>Pezizomycotina</taxon>
        <taxon>Eurotiomycetes</taxon>
        <taxon>Eurotiomycetidae</taxon>
        <taxon>Eurotiales</taxon>
        <taxon>Aspergillaceae</taxon>
        <taxon>Aspergillus</taxon>
    </lineage>
</organism>
<evidence type="ECO:0000256" key="9">
    <source>
        <dbReference type="HAMAP-Rule" id="MF_03153"/>
    </source>
</evidence>
<keyword evidence="5 9" id="KW-0694">RNA-binding</keyword>
<dbReference type="HAMAP" id="MF_03153">
    <property type="entry name" value="U1_C"/>
    <property type="match status" value="1"/>
</dbReference>
<dbReference type="SUPFAM" id="SSF57667">
    <property type="entry name" value="beta-beta-alpha zinc fingers"/>
    <property type="match status" value="1"/>
</dbReference>
<gene>
    <name evidence="12" type="ORF">AAWM_09290</name>
</gene>
<feature type="compositionally biased region" description="Pro residues" evidence="10">
    <location>
        <begin position="323"/>
        <end position="355"/>
    </location>
</feature>
<comment type="subcellular location">
    <subcellularLocation>
        <location evidence="1 9">Nucleus</location>
    </subcellularLocation>
</comment>
<evidence type="ECO:0000256" key="7">
    <source>
        <dbReference type="ARBA" id="ARBA00023274"/>
    </source>
</evidence>
<dbReference type="AlphaFoldDB" id="A0A401L4H0"/>